<dbReference type="AlphaFoldDB" id="A0A512B6V0"/>
<dbReference type="EMBL" id="BJYT01000001">
    <property type="protein sequence ID" value="GEO07668.1"/>
    <property type="molecule type" value="Genomic_DNA"/>
</dbReference>
<feature type="domain" description="DUF1835" evidence="1">
    <location>
        <begin position="2"/>
        <end position="126"/>
    </location>
</feature>
<evidence type="ECO:0000259" key="2">
    <source>
        <dbReference type="Pfam" id="PF12395"/>
    </source>
</evidence>
<evidence type="ECO:0000313" key="3">
    <source>
        <dbReference type="EMBL" id="GEO07668.1"/>
    </source>
</evidence>
<organism evidence="3 4">
    <name type="scientific">Segetibacter aerophilus</name>
    <dbReference type="NCBI Taxonomy" id="670293"/>
    <lineage>
        <taxon>Bacteria</taxon>
        <taxon>Pseudomonadati</taxon>
        <taxon>Bacteroidota</taxon>
        <taxon>Chitinophagia</taxon>
        <taxon>Chitinophagales</taxon>
        <taxon>Chitinophagaceae</taxon>
        <taxon>Segetibacter</taxon>
    </lineage>
</organism>
<dbReference type="InterPro" id="IPR014973">
    <property type="entry name" value="DUF1835"/>
</dbReference>
<dbReference type="RefSeq" id="WP_147201630.1">
    <property type="nucleotide sequence ID" value="NZ_BJYT01000001.1"/>
</dbReference>
<dbReference type="InterPro" id="IPR022123">
    <property type="entry name" value="DUF3658"/>
</dbReference>
<dbReference type="Pfam" id="PF08874">
    <property type="entry name" value="DUF1835"/>
    <property type="match status" value="1"/>
</dbReference>
<protein>
    <recommendedName>
        <fullName evidence="5">DUF1835 domain-containing protein</fullName>
    </recommendedName>
</protein>
<feature type="domain" description="DUF3658" evidence="2">
    <location>
        <begin position="159"/>
        <end position="263"/>
    </location>
</feature>
<dbReference type="Pfam" id="PF12395">
    <property type="entry name" value="DUF3658"/>
    <property type="match status" value="1"/>
</dbReference>
<comment type="caution">
    <text evidence="3">The sequence shown here is derived from an EMBL/GenBank/DDBJ whole genome shotgun (WGS) entry which is preliminary data.</text>
</comment>
<accession>A0A512B6V0</accession>
<keyword evidence="4" id="KW-1185">Reference proteome</keyword>
<evidence type="ECO:0000313" key="4">
    <source>
        <dbReference type="Proteomes" id="UP000321513"/>
    </source>
</evidence>
<evidence type="ECO:0000259" key="1">
    <source>
        <dbReference type="Pfam" id="PF08874"/>
    </source>
</evidence>
<gene>
    <name evidence="3" type="ORF">SAE01_01640</name>
</gene>
<evidence type="ECO:0008006" key="5">
    <source>
        <dbReference type="Google" id="ProtNLM"/>
    </source>
</evidence>
<sequence length="284" mass="33137">MIHVVFEEANIEALRKSFELDSALQGEIVSIQDDYAVGPITNSFSKEGAEDRRNWWREILKDGHYTGIADDGHLDDEKEVAELKIKLAENPEEVVWIWAAQNKHDVSGYYWLMSQLKDFQGRIFILYLNNLPFINEKGNIFYPTSLFQIQPKEFVKAKKLARPITLSEFEIDPDEWMKLARENKGVRLLEGGKKLVQKEYDYYDSEFLNFIPKEWTKGLKLFQQYYSKVKNTTGDAYLLWRLKQFIADGKVEMQGNMQNMKEFEVRLAGAEATQLIEAKEAEIL</sequence>
<dbReference type="OrthoDB" id="648566at2"/>
<proteinExistence type="predicted"/>
<name>A0A512B6V0_9BACT</name>
<reference evidence="3 4" key="1">
    <citation type="submission" date="2019-07" db="EMBL/GenBank/DDBJ databases">
        <title>Whole genome shotgun sequence of Segetibacter aerophilus NBRC 106135.</title>
        <authorList>
            <person name="Hosoyama A."/>
            <person name="Uohara A."/>
            <person name="Ohji S."/>
            <person name="Ichikawa N."/>
        </authorList>
    </citation>
    <scope>NUCLEOTIDE SEQUENCE [LARGE SCALE GENOMIC DNA]</scope>
    <source>
        <strain evidence="3 4">NBRC 106135</strain>
    </source>
</reference>
<dbReference type="Proteomes" id="UP000321513">
    <property type="component" value="Unassembled WGS sequence"/>
</dbReference>